<dbReference type="CDD" id="cd17535">
    <property type="entry name" value="REC_NarL-like"/>
    <property type="match status" value="1"/>
</dbReference>
<evidence type="ECO:0000256" key="2">
    <source>
        <dbReference type="ARBA" id="ARBA00023125"/>
    </source>
</evidence>
<proteinExistence type="predicted"/>
<keyword evidence="1 3" id="KW-0597">Phosphoprotein</keyword>
<dbReference type="OrthoDB" id="3374006at2"/>
<feature type="modified residue" description="4-aspartylphosphate" evidence="3">
    <location>
        <position position="54"/>
    </location>
</feature>
<keyword evidence="7" id="KW-1185">Reference proteome</keyword>
<dbReference type="Pfam" id="PF00072">
    <property type="entry name" value="Response_reg"/>
    <property type="match status" value="1"/>
</dbReference>
<feature type="domain" description="HTH luxR-type" evidence="4">
    <location>
        <begin position="135"/>
        <end position="200"/>
    </location>
</feature>
<dbReference type="Gene3D" id="3.40.50.2300">
    <property type="match status" value="1"/>
</dbReference>
<dbReference type="SUPFAM" id="SSF46894">
    <property type="entry name" value="C-terminal effector domain of the bipartite response regulators"/>
    <property type="match status" value="1"/>
</dbReference>
<accession>A0A494XGE4</accession>
<dbReference type="InterPro" id="IPR016032">
    <property type="entry name" value="Sig_transdc_resp-reg_C-effctor"/>
</dbReference>
<dbReference type="GO" id="GO:0006355">
    <property type="term" value="P:regulation of DNA-templated transcription"/>
    <property type="evidence" value="ECO:0007669"/>
    <property type="project" value="InterPro"/>
</dbReference>
<dbReference type="EMBL" id="RBZV01000005">
    <property type="protein sequence ID" value="RKP47626.1"/>
    <property type="molecule type" value="Genomic_DNA"/>
</dbReference>
<evidence type="ECO:0000313" key="6">
    <source>
        <dbReference type="EMBL" id="RKP47626.1"/>
    </source>
</evidence>
<dbReference type="SUPFAM" id="SSF52172">
    <property type="entry name" value="CheY-like"/>
    <property type="match status" value="1"/>
</dbReference>
<feature type="domain" description="Response regulatory" evidence="5">
    <location>
        <begin position="2"/>
        <end position="119"/>
    </location>
</feature>
<organism evidence="6 7">
    <name type="scientific">Trinickia fusca</name>
    <dbReference type="NCBI Taxonomy" id="2419777"/>
    <lineage>
        <taxon>Bacteria</taxon>
        <taxon>Pseudomonadati</taxon>
        <taxon>Pseudomonadota</taxon>
        <taxon>Betaproteobacteria</taxon>
        <taxon>Burkholderiales</taxon>
        <taxon>Burkholderiaceae</taxon>
        <taxon>Trinickia</taxon>
    </lineage>
</organism>
<evidence type="ECO:0000259" key="5">
    <source>
        <dbReference type="PROSITE" id="PS50110"/>
    </source>
</evidence>
<sequence>MKLLVVDDHPALRAGLAALLSQVEVGTVVLEAGDGAEALRIAESHADLAAVFVDLYMPGMDGMLVMQAFAEQYSHMPLVVVSSSEEPQDVRHALAVGASGYIPKSASPQTILSALRLVLSGDVYVPPLMLQARPVETGSAHLTERQLEVLHWVCEGLSNKEIGRKLNLAEKTVKVHITMIFKLLNVVNRTQAANAARQMGLAAPNQAARR</sequence>
<dbReference type="PROSITE" id="PS50110">
    <property type="entry name" value="RESPONSE_REGULATORY"/>
    <property type="match status" value="1"/>
</dbReference>
<evidence type="ECO:0000256" key="1">
    <source>
        <dbReference type="ARBA" id="ARBA00022553"/>
    </source>
</evidence>
<dbReference type="InterPro" id="IPR051015">
    <property type="entry name" value="EvgA-like"/>
</dbReference>
<dbReference type="InterPro" id="IPR011006">
    <property type="entry name" value="CheY-like_superfamily"/>
</dbReference>
<reference evidence="6 7" key="1">
    <citation type="submission" date="2018-10" db="EMBL/GenBank/DDBJ databases">
        <title>Paraburkholderia sp. 7MK8-2, isolated from soil.</title>
        <authorList>
            <person name="Gao Z.-H."/>
            <person name="Qiu L.-H."/>
        </authorList>
    </citation>
    <scope>NUCLEOTIDE SEQUENCE [LARGE SCALE GENOMIC DNA]</scope>
    <source>
        <strain evidence="6 7">7MK8-2</strain>
    </source>
</reference>
<gene>
    <name evidence="6" type="ORF">D7S89_15495</name>
</gene>
<dbReference type="InterPro" id="IPR000792">
    <property type="entry name" value="Tscrpt_reg_LuxR_C"/>
</dbReference>
<dbReference type="CDD" id="cd06170">
    <property type="entry name" value="LuxR_C_like"/>
    <property type="match status" value="1"/>
</dbReference>
<dbReference type="PRINTS" id="PR00038">
    <property type="entry name" value="HTHLUXR"/>
</dbReference>
<dbReference type="PANTHER" id="PTHR45566">
    <property type="entry name" value="HTH-TYPE TRANSCRIPTIONAL REGULATOR YHJB-RELATED"/>
    <property type="match status" value="1"/>
</dbReference>
<keyword evidence="2 6" id="KW-0238">DNA-binding</keyword>
<dbReference type="RefSeq" id="WP_121278570.1">
    <property type="nucleotide sequence ID" value="NZ_RBZV01000005.1"/>
</dbReference>
<evidence type="ECO:0000256" key="3">
    <source>
        <dbReference type="PROSITE-ProRule" id="PRU00169"/>
    </source>
</evidence>
<evidence type="ECO:0000259" key="4">
    <source>
        <dbReference type="PROSITE" id="PS50043"/>
    </source>
</evidence>
<dbReference type="PANTHER" id="PTHR45566:SF1">
    <property type="entry name" value="HTH-TYPE TRANSCRIPTIONAL REGULATOR YHJB-RELATED"/>
    <property type="match status" value="1"/>
</dbReference>
<dbReference type="InterPro" id="IPR058245">
    <property type="entry name" value="NreC/VraR/RcsB-like_REC"/>
</dbReference>
<dbReference type="GO" id="GO:0000160">
    <property type="term" value="P:phosphorelay signal transduction system"/>
    <property type="evidence" value="ECO:0007669"/>
    <property type="project" value="InterPro"/>
</dbReference>
<dbReference type="GO" id="GO:0003677">
    <property type="term" value="F:DNA binding"/>
    <property type="evidence" value="ECO:0007669"/>
    <property type="project" value="UniProtKB-KW"/>
</dbReference>
<dbReference type="Proteomes" id="UP000280434">
    <property type="component" value="Unassembled WGS sequence"/>
</dbReference>
<comment type="caution">
    <text evidence="6">The sequence shown here is derived from an EMBL/GenBank/DDBJ whole genome shotgun (WGS) entry which is preliminary data.</text>
</comment>
<evidence type="ECO:0000313" key="7">
    <source>
        <dbReference type="Proteomes" id="UP000280434"/>
    </source>
</evidence>
<dbReference type="AlphaFoldDB" id="A0A494XGE4"/>
<dbReference type="SMART" id="SM00421">
    <property type="entry name" value="HTH_LUXR"/>
    <property type="match status" value="1"/>
</dbReference>
<dbReference type="PROSITE" id="PS50043">
    <property type="entry name" value="HTH_LUXR_2"/>
    <property type="match status" value="1"/>
</dbReference>
<dbReference type="InterPro" id="IPR001789">
    <property type="entry name" value="Sig_transdc_resp-reg_receiver"/>
</dbReference>
<name>A0A494XGE4_9BURK</name>
<dbReference type="SMART" id="SM00448">
    <property type="entry name" value="REC"/>
    <property type="match status" value="1"/>
</dbReference>
<protein>
    <submittedName>
        <fullName evidence="6">DNA-binding response regulator</fullName>
    </submittedName>
</protein>
<dbReference type="Pfam" id="PF00196">
    <property type="entry name" value="GerE"/>
    <property type="match status" value="1"/>
</dbReference>